<protein>
    <submittedName>
        <fullName evidence="7">N-acetylglucosamine-6-phosphate deacetylase</fullName>
        <ecNumber evidence="7">3.5.1.25</ecNumber>
    </submittedName>
</protein>
<name>A0ABW1RG25_9LACO</name>
<dbReference type="SUPFAM" id="SSF51338">
    <property type="entry name" value="Composite domain of metallo-dependent hydrolases"/>
    <property type="match status" value="1"/>
</dbReference>
<proteinExistence type="inferred from homology"/>
<evidence type="ECO:0000256" key="3">
    <source>
        <dbReference type="ARBA" id="ARBA00022801"/>
    </source>
</evidence>
<dbReference type="PANTHER" id="PTHR11113:SF14">
    <property type="entry name" value="N-ACETYLGLUCOSAMINE-6-PHOSPHATE DEACETYLASE"/>
    <property type="match status" value="1"/>
</dbReference>
<accession>A0ABW1RG25</accession>
<evidence type="ECO:0000256" key="5">
    <source>
        <dbReference type="PIRNR" id="PIRNR038994"/>
    </source>
</evidence>
<reference evidence="8" key="1">
    <citation type="journal article" date="2019" name="Int. J. Syst. Evol. Microbiol.">
        <title>The Global Catalogue of Microorganisms (GCM) 10K type strain sequencing project: providing services to taxonomists for standard genome sequencing and annotation.</title>
        <authorList>
            <consortium name="The Broad Institute Genomics Platform"/>
            <consortium name="The Broad Institute Genome Sequencing Center for Infectious Disease"/>
            <person name="Wu L."/>
            <person name="Ma J."/>
        </authorList>
    </citation>
    <scope>NUCLEOTIDE SEQUENCE [LARGE SCALE GENOMIC DNA]</scope>
    <source>
        <strain evidence="8">CCM 8904</strain>
    </source>
</reference>
<dbReference type="GO" id="GO:0008448">
    <property type="term" value="F:N-acetylglucosamine-6-phosphate deacetylase activity"/>
    <property type="evidence" value="ECO:0007669"/>
    <property type="project" value="UniProtKB-EC"/>
</dbReference>
<keyword evidence="4 5" id="KW-0119">Carbohydrate metabolism</keyword>
<evidence type="ECO:0000313" key="8">
    <source>
        <dbReference type="Proteomes" id="UP001596289"/>
    </source>
</evidence>
<dbReference type="EMBL" id="JBHSSL010000114">
    <property type="protein sequence ID" value="MFC6171627.1"/>
    <property type="molecule type" value="Genomic_DNA"/>
</dbReference>
<dbReference type="InterPro" id="IPR011059">
    <property type="entry name" value="Metal-dep_hydrolase_composite"/>
</dbReference>
<comment type="caution">
    <text evidence="7">The sequence shown here is derived from an EMBL/GenBank/DDBJ whole genome shotgun (WGS) entry which is preliminary data.</text>
</comment>
<evidence type="ECO:0000259" key="6">
    <source>
        <dbReference type="Pfam" id="PF01979"/>
    </source>
</evidence>
<dbReference type="InterPro" id="IPR032466">
    <property type="entry name" value="Metal_Hydrolase"/>
</dbReference>
<keyword evidence="3 5" id="KW-0378">Hydrolase</keyword>
<dbReference type="PIRSF" id="PIRSF038994">
    <property type="entry name" value="NagA"/>
    <property type="match status" value="1"/>
</dbReference>
<dbReference type="InterPro" id="IPR006680">
    <property type="entry name" value="Amidohydro-rel"/>
</dbReference>
<keyword evidence="2" id="KW-0479">Metal-binding</keyword>
<sequence>MVTVIKHACICTGETIIADGYIRFAKTILAVGPMTDFQPLANEKVIWGQGKIIVPGFIDVHSHGGYGIDAMNATPNELIKMVQLMAKNEGITSYFCTTMTQSVDQISHAMQTIATAAQHTPLIQGIHLEGPFIAPKFKGAQPAAAIIAPDPALVANWQKQANGLIKLITYAPEITGATALETFCLQQGITLSIGHSAATRAQLKNSAATHVTHLYNAQSLAVHREPGVMGHALLEPNLTVELIMDGFHNAPDMVDLAYRLKGATRIELITDSMRAKGLGDGKSELGGQAVTVSDNEARLADGTIAGSVLRFDDAFRNSMRFTSATLLDAVKMASVNQATEFGLSQKGSLAAGKDADLNILSADYHLQATYCLGQAI</sequence>
<gene>
    <name evidence="7" type="primary">nagA</name>
    <name evidence="7" type="ORF">ACFQGP_13785</name>
</gene>
<dbReference type="NCBIfam" id="TIGR00221">
    <property type="entry name" value="nagA"/>
    <property type="match status" value="1"/>
</dbReference>
<feature type="domain" description="Amidohydrolase-related" evidence="6">
    <location>
        <begin position="52"/>
        <end position="362"/>
    </location>
</feature>
<dbReference type="Proteomes" id="UP001596289">
    <property type="component" value="Unassembled WGS sequence"/>
</dbReference>
<evidence type="ECO:0000256" key="2">
    <source>
        <dbReference type="ARBA" id="ARBA00022723"/>
    </source>
</evidence>
<dbReference type="PANTHER" id="PTHR11113">
    <property type="entry name" value="N-ACETYLGLUCOSAMINE-6-PHOSPHATE DEACETYLASE"/>
    <property type="match status" value="1"/>
</dbReference>
<evidence type="ECO:0000256" key="4">
    <source>
        <dbReference type="ARBA" id="ARBA00023277"/>
    </source>
</evidence>
<dbReference type="Gene3D" id="2.30.40.10">
    <property type="entry name" value="Urease, subunit C, domain 1"/>
    <property type="match status" value="1"/>
</dbReference>
<dbReference type="Gene3D" id="3.20.20.140">
    <property type="entry name" value="Metal-dependent hydrolases"/>
    <property type="match status" value="1"/>
</dbReference>
<keyword evidence="8" id="KW-1185">Reference proteome</keyword>
<dbReference type="SUPFAM" id="SSF51556">
    <property type="entry name" value="Metallo-dependent hydrolases"/>
    <property type="match status" value="1"/>
</dbReference>
<dbReference type="CDD" id="cd00854">
    <property type="entry name" value="NagA"/>
    <property type="match status" value="1"/>
</dbReference>
<comment type="similarity">
    <text evidence="1 5">Belongs to the metallo-dependent hydrolases superfamily. NagA family.</text>
</comment>
<dbReference type="EC" id="3.5.1.25" evidence="7"/>
<evidence type="ECO:0000256" key="1">
    <source>
        <dbReference type="ARBA" id="ARBA00010716"/>
    </source>
</evidence>
<dbReference type="RefSeq" id="WP_125552769.1">
    <property type="nucleotide sequence ID" value="NZ_JBHSSL010000114.1"/>
</dbReference>
<evidence type="ECO:0000313" key="7">
    <source>
        <dbReference type="EMBL" id="MFC6171627.1"/>
    </source>
</evidence>
<dbReference type="InterPro" id="IPR003764">
    <property type="entry name" value="GlcNAc_6-P_deAcase"/>
</dbReference>
<organism evidence="7 8">
    <name type="scientific">Loigolactobacillus jiayinensis</name>
    <dbReference type="NCBI Taxonomy" id="2486016"/>
    <lineage>
        <taxon>Bacteria</taxon>
        <taxon>Bacillati</taxon>
        <taxon>Bacillota</taxon>
        <taxon>Bacilli</taxon>
        <taxon>Lactobacillales</taxon>
        <taxon>Lactobacillaceae</taxon>
        <taxon>Loigolactobacillus</taxon>
    </lineage>
</organism>
<dbReference type="Pfam" id="PF01979">
    <property type="entry name" value="Amidohydro_1"/>
    <property type="match status" value="1"/>
</dbReference>